<evidence type="ECO:0000256" key="3">
    <source>
        <dbReference type="PROSITE-ProRule" id="PRU00182"/>
    </source>
</evidence>
<dbReference type="RefSeq" id="WP_149399227.1">
    <property type="nucleotide sequence ID" value="NZ_BIXY01000001.1"/>
</dbReference>
<dbReference type="SUPFAM" id="SSF53335">
    <property type="entry name" value="S-adenosyl-L-methionine-dependent methyltransferases"/>
    <property type="match status" value="1"/>
</dbReference>
<dbReference type="Gene3D" id="3.10.290.10">
    <property type="entry name" value="RNA-binding S4 domain"/>
    <property type="match status" value="1"/>
</dbReference>
<dbReference type="InterPro" id="IPR047048">
    <property type="entry name" value="TlyA"/>
</dbReference>
<gene>
    <name evidence="5" type="ORF">KDI_01100</name>
</gene>
<proteinExistence type="inferred from homology"/>
<dbReference type="InterPro" id="IPR029063">
    <property type="entry name" value="SAM-dependent_MTases_sf"/>
</dbReference>
<reference evidence="5 6" key="1">
    <citation type="submission" date="2019-01" db="EMBL/GenBank/DDBJ databases">
        <title>Draft genome sequence of Dictyobacter sp. Uno17.</title>
        <authorList>
            <person name="Wang C.M."/>
            <person name="Zheng Y."/>
            <person name="Sakai Y."/>
            <person name="Abe K."/>
            <person name="Yokota A."/>
            <person name="Yabe S."/>
        </authorList>
    </citation>
    <scope>NUCLEOTIDE SEQUENCE [LARGE SCALE GENOMIC DNA]</scope>
    <source>
        <strain evidence="5 6">Uno17</strain>
    </source>
</reference>
<dbReference type="InterPro" id="IPR004538">
    <property type="entry name" value="Hemolysin_A/TlyA"/>
</dbReference>
<evidence type="ECO:0000313" key="5">
    <source>
        <dbReference type="EMBL" id="GCF06546.1"/>
    </source>
</evidence>
<keyword evidence="1 3" id="KW-0694">RNA-binding</keyword>
<dbReference type="SMART" id="SM00363">
    <property type="entry name" value="S4"/>
    <property type="match status" value="1"/>
</dbReference>
<dbReference type="SUPFAM" id="SSF55174">
    <property type="entry name" value="Alpha-L RNA-binding motif"/>
    <property type="match status" value="1"/>
</dbReference>
<dbReference type="InterPro" id="IPR002942">
    <property type="entry name" value="S4_RNA-bd"/>
</dbReference>
<accession>A0A5A5T5T5</accession>
<dbReference type="GO" id="GO:0003723">
    <property type="term" value="F:RNA binding"/>
    <property type="evidence" value="ECO:0007669"/>
    <property type="project" value="UniProtKB-KW"/>
</dbReference>
<keyword evidence="5" id="KW-0808">Transferase</keyword>
<protein>
    <submittedName>
        <fullName evidence="5">TlyA family rRNA (Cytidine-2'-O)-methyltransferase</fullName>
    </submittedName>
</protein>
<evidence type="ECO:0000259" key="4">
    <source>
        <dbReference type="SMART" id="SM00363"/>
    </source>
</evidence>
<keyword evidence="5" id="KW-0489">Methyltransferase</keyword>
<organism evidence="5 6">
    <name type="scientific">Dictyobacter arantiisoli</name>
    <dbReference type="NCBI Taxonomy" id="2014874"/>
    <lineage>
        <taxon>Bacteria</taxon>
        <taxon>Bacillati</taxon>
        <taxon>Chloroflexota</taxon>
        <taxon>Ktedonobacteria</taxon>
        <taxon>Ktedonobacterales</taxon>
        <taxon>Dictyobacteraceae</taxon>
        <taxon>Dictyobacter</taxon>
    </lineage>
</organism>
<evidence type="ECO:0000256" key="1">
    <source>
        <dbReference type="ARBA" id="ARBA00022884"/>
    </source>
</evidence>
<dbReference type="InterPro" id="IPR036986">
    <property type="entry name" value="S4_RNA-bd_sf"/>
</dbReference>
<dbReference type="OrthoDB" id="9784736at2"/>
<dbReference type="PROSITE" id="PS50889">
    <property type="entry name" value="S4"/>
    <property type="match status" value="1"/>
</dbReference>
<keyword evidence="6" id="KW-1185">Reference proteome</keyword>
<dbReference type="PANTHER" id="PTHR32319">
    <property type="entry name" value="BACTERIAL HEMOLYSIN-LIKE PROTEIN"/>
    <property type="match status" value="1"/>
</dbReference>
<name>A0A5A5T5T5_9CHLR</name>
<comment type="similarity">
    <text evidence="2">Belongs to the TlyA family.</text>
</comment>
<evidence type="ECO:0000256" key="2">
    <source>
        <dbReference type="ARBA" id="ARBA00029460"/>
    </source>
</evidence>
<dbReference type="CDD" id="cd00165">
    <property type="entry name" value="S4"/>
    <property type="match status" value="1"/>
</dbReference>
<dbReference type="Pfam" id="PF01479">
    <property type="entry name" value="S4"/>
    <property type="match status" value="1"/>
</dbReference>
<sequence>MAVHKERLDVALVRLGLAPSRERARAIIMAGQVYVGERMVDKPGTLVPLDAHCHIAGISPELKYVSRGGLKLEKALDAFLLDPAGRIAADIGSSTGGFTECLLERGATHVYAIDVGHGQLAWKLRNDPRVIVMERTNIRNVTSLPEAIQCAVIDVSFISLRLVLPALIPLLVKSPDTWIASLVKPQFEAGKAEVDRGAGVIKDPLVHQRVQQELQAWIEQNTSLTVAGIEDSPILGRDGNREFLFQLRFKAAP</sequence>
<dbReference type="NCBIfam" id="TIGR00478">
    <property type="entry name" value="tly"/>
    <property type="match status" value="1"/>
</dbReference>
<dbReference type="EMBL" id="BIXY01000001">
    <property type="protein sequence ID" value="GCF06546.1"/>
    <property type="molecule type" value="Genomic_DNA"/>
</dbReference>
<dbReference type="Gene3D" id="3.40.50.150">
    <property type="entry name" value="Vaccinia Virus protein VP39"/>
    <property type="match status" value="1"/>
</dbReference>
<dbReference type="AlphaFoldDB" id="A0A5A5T5T5"/>
<dbReference type="InterPro" id="IPR002877">
    <property type="entry name" value="RNA_MeTrfase_FtsJ_dom"/>
</dbReference>
<dbReference type="PANTHER" id="PTHR32319:SF0">
    <property type="entry name" value="BACTERIAL HEMOLYSIN-LIKE PROTEIN"/>
    <property type="match status" value="1"/>
</dbReference>
<dbReference type="Pfam" id="PF01728">
    <property type="entry name" value="FtsJ"/>
    <property type="match status" value="1"/>
</dbReference>
<dbReference type="Proteomes" id="UP000322530">
    <property type="component" value="Unassembled WGS sequence"/>
</dbReference>
<dbReference type="GO" id="GO:0008168">
    <property type="term" value="F:methyltransferase activity"/>
    <property type="evidence" value="ECO:0007669"/>
    <property type="project" value="UniProtKB-KW"/>
</dbReference>
<evidence type="ECO:0000313" key="6">
    <source>
        <dbReference type="Proteomes" id="UP000322530"/>
    </source>
</evidence>
<dbReference type="PIRSF" id="PIRSF005578">
    <property type="entry name" value="TlyA"/>
    <property type="match status" value="1"/>
</dbReference>
<comment type="caution">
    <text evidence="5">The sequence shown here is derived from an EMBL/GenBank/DDBJ whole genome shotgun (WGS) entry which is preliminary data.</text>
</comment>
<dbReference type="GO" id="GO:0032259">
    <property type="term" value="P:methylation"/>
    <property type="evidence" value="ECO:0007669"/>
    <property type="project" value="UniProtKB-KW"/>
</dbReference>
<feature type="domain" description="RNA-binding S4" evidence="4">
    <location>
        <begin position="6"/>
        <end position="73"/>
    </location>
</feature>